<organism evidence="3 4">
    <name type="scientific">Cellulomonas avistercoris</name>
    <dbReference type="NCBI Taxonomy" id="2762242"/>
    <lineage>
        <taxon>Bacteria</taxon>
        <taxon>Bacillati</taxon>
        <taxon>Actinomycetota</taxon>
        <taxon>Actinomycetes</taxon>
        <taxon>Micrococcales</taxon>
        <taxon>Cellulomonadaceae</taxon>
        <taxon>Cellulomonas</taxon>
    </lineage>
</organism>
<name>A0ABR8QDF3_9CELL</name>
<accession>A0ABR8QDF3</accession>
<dbReference type="EMBL" id="JACSQV010000006">
    <property type="protein sequence ID" value="MBD7918339.1"/>
    <property type="molecule type" value="Genomic_DNA"/>
</dbReference>
<dbReference type="PRINTS" id="PR00111">
    <property type="entry name" value="ABHYDROLASE"/>
</dbReference>
<dbReference type="GO" id="GO:0016787">
    <property type="term" value="F:hydrolase activity"/>
    <property type="evidence" value="ECO:0007669"/>
    <property type="project" value="UniProtKB-KW"/>
</dbReference>
<evidence type="ECO:0000313" key="3">
    <source>
        <dbReference type="EMBL" id="MBD7918339.1"/>
    </source>
</evidence>
<dbReference type="PANTHER" id="PTHR43194">
    <property type="entry name" value="HYDROLASE ALPHA/BETA FOLD FAMILY"/>
    <property type="match status" value="1"/>
</dbReference>
<dbReference type="SUPFAM" id="SSF53474">
    <property type="entry name" value="alpha/beta-Hydrolases"/>
    <property type="match status" value="1"/>
</dbReference>
<keyword evidence="3" id="KW-0378">Hydrolase</keyword>
<dbReference type="Proteomes" id="UP000604241">
    <property type="component" value="Unassembled WGS sequence"/>
</dbReference>
<evidence type="ECO:0000313" key="4">
    <source>
        <dbReference type="Proteomes" id="UP000604241"/>
    </source>
</evidence>
<dbReference type="InterPro" id="IPR050228">
    <property type="entry name" value="Carboxylesterase_BioH"/>
</dbReference>
<feature type="domain" description="AB hydrolase-1" evidence="2">
    <location>
        <begin position="7"/>
        <end position="225"/>
    </location>
</feature>
<dbReference type="PANTHER" id="PTHR43194:SF5">
    <property type="entry name" value="PIMELOYL-[ACYL-CARRIER PROTEIN] METHYL ESTER ESTERASE"/>
    <property type="match status" value="1"/>
</dbReference>
<dbReference type="Pfam" id="PF12697">
    <property type="entry name" value="Abhydrolase_6"/>
    <property type="match status" value="1"/>
</dbReference>
<feature type="region of interest" description="Disordered" evidence="1">
    <location>
        <begin position="247"/>
        <end position="307"/>
    </location>
</feature>
<keyword evidence="4" id="KW-1185">Reference proteome</keyword>
<evidence type="ECO:0000256" key="1">
    <source>
        <dbReference type="SAM" id="MobiDB-lite"/>
    </source>
</evidence>
<feature type="compositionally biased region" description="Basic and acidic residues" evidence="1">
    <location>
        <begin position="263"/>
        <end position="275"/>
    </location>
</feature>
<protein>
    <submittedName>
        <fullName evidence="3">Alpha/beta hydrolase</fullName>
    </submittedName>
</protein>
<sequence length="307" mass="32383">MAPALPVVLVHGLRASRTMWRAQVEALERAGHVALAVDLPGHGERIAETFTWDGALQAVRDGVDAVGGRALVVGLSLGGYVAVAHAARYPEQVAGLVAAACSSRPYPAVLRAWAAAADGFFARLPDRGAAINQALVDRTLPPQAAVDVGAGGFALDVVGDTMRAMRRADPLTDLARLDVPVWIVNGRFDHFRGEERRFVAACREGHLVVVPGATHLVSLVQPVRFTRVLLEVLDDLDARAEPSGVVRAQVPRADAPDDAGPVGHDDDVVAEPFERGRRHAPGVAAAEVQAVPVEDGPQPLDDLADPS</sequence>
<dbReference type="InterPro" id="IPR000073">
    <property type="entry name" value="AB_hydrolase_1"/>
</dbReference>
<dbReference type="InterPro" id="IPR029058">
    <property type="entry name" value="AB_hydrolase_fold"/>
</dbReference>
<reference evidence="3 4" key="1">
    <citation type="submission" date="2020-08" db="EMBL/GenBank/DDBJ databases">
        <title>A Genomic Blueprint of the Chicken Gut Microbiome.</title>
        <authorList>
            <person name="Gilroy R."/>
            <person name="Ravi A."/>
            <person name="Getino M."/>
            <person name="Pursley I."/>
            <person name="Horton D.L."/>
            <person name="Alikhan N.-F."/>
            <person name="Baker D."/>
            <person name="Gharbi K."/>
            <person name="Hall N."/>
            <person name="Watson M."/>
            <person name="Adriaenssens E.M."/>
            <person name="Foster-Nyarko E."/>
            <person name="Jarju S."/>
            <person name="Secka A."/>
            <person name="Antonio M."/>
            <person name="Oren A."/>
            <person name="Chaudhuri R."/>
            <person name="La Ragione R.M."/>
            <person name="Hildebrand F."/>
            <person name="Pallen M.J."/>
        </authorList>
    </citation>
    <scope>NUCLEOTIDE SEQUENCE [LARGE SCALE GENOMIC DNA]</scope>
    <source>
        <strain evidence="3 4">Sa3CUA2</strain>
    </source>
</reference>
<dbReference type="Gene3D" id="3.40.50.1820">
    <property type="entry name" value="alpha/beta hydrolase"/>
    <property type="match status" value="1"/>
</dbReference>
<gene>
    <name evidence="3" type="ORF">H9657_08630</name>
</gene>
<evidence type="ECO:0000259" key="2">
    <source>
        <dbReference type="Pfam" id="PF12697"/>
    </source>
</evidence>
<comment type="caution">
    <text evidence="3">The sequence shown here is derived from an EMBL/GenBank/DDBJ whole genome shotgun (WGS) entry which is preliminary data.</text>
</comment>
<proteinExistence type="predicted"/>
<feature type="compositionally biased region" description="Low complexity" evidence="1">
    <location>
        <begin position="281"/>
        <end position="294"/>
    </location>
</feature>